<gene>
    <name evidence="1" type="ORF">DVG78_22420</name>
</gene>
<protein>
    <submittedName>
        <fullName evidence="1">Uncharacterized protein</fullName>
    </submittedName>
</protein>
<organism evidence="1 2">
    <name type="scientific">Runella aurantiaca</name>
    <dbReference type="NCBI Taxonomy" id="2282308"/>
    <lineage>
        <taxon>Bacteria</taxon>
        <taxon>Pseudomonadati</taxon>
        <taxon>Bacteroidota</taxon>
        <taxon>Cytophagia</taxon>
        <taxon>Cytophagales</taxon>
        <taxon>Spirosomataceae</taxon>
        <taxon>Runella</taxon>
    </lineage>
</organism>
<accession>A0A369IAG0</accession>
<evidence type="ECO:0000313" key="1">
    <source>
        <dbReference type="EMBL" id="RDB03666.1"/>
    </source>
</evidence>
<name>A0A369IAG0_9BACT</name>
<dbReference type="EMBL" id="QPIW01000024">
    <property type="protein sequence ID" value="RDB03666.1"/>
    <property type="molecule type" value="Genomic_DNA"/>
</dbReference>
<sequence length="240" mass="27657">MPLLATKEEFRFDPVHIKYFYRWRDAYISRNTRFNLKNGKEKVDLSDENLYVTFKASKIWSLIENETTNGKFLTVQFMCQGNGDINKKYNYLSAAICIMDNKVPITPFILPIGLPPSFTADIGKKNYKDRKDIIKKTSNSLAIREEFERDEDGIAHEITNDLRAYFFALGDNNVKVIFVKVPELEDDMIGEISLPTDRKGRLTVVFVQDDFEPDSTLPLNRLSELELALYDFGQGCCPPQ</sequence>
<dbReference type="AlphaFoldDB" id="A0A369IAG0"/>
<dbReference type="Proteomes" id="UP000253141">
    <property type="component" value="Unassembled WGS sequence"/>
</dbReference>
<evidence type="ECO:0000313" key="2">
    <source>
        <dbReference type="Proteomes" id="UP000253141"/>
    </source>
</evidence>
<comment type="caution">
    <text evidence="1">The sequence shown here is derived from an EMBL/GenBank/DDBJ whole genome shotgun (WGS) entry which is preliminary data.</text>
</comment>
<proteinExistence type="predicted"/>
<keyword evidence="2" id="KW-1185">Reference proteome</keyword>
<dbReference type="RefSeq" id="WP_114463266.1">
    <property type="nucleotide sequence ID" value="NZ_QPIW01000024.1"/>
</dbReference>
<dbReference type="OrthoDB" id="9961589at2"/>
<reference evidence="1 2" key="1">
    <citation type="submission" date="2018-07" db="EMBL/GenBank/DDBJ databases">
        <title>Genome analysis of Runella aurantiaca.</title>
        <authorList>
            <person name="Yang X."/>
        </authorList>
    </citation>
    <scope>NUCLEOTIDE SEQUENCE [LARGE SCALE GENOMIC DNA]</scope>
    <source>
        <strain evidence="1 2">YX9</strain>
    </source>
</reference>